<dbReference type="EMBL" id="VXIS01000053">
    <property type="protein sequence ID" value="KAA8909848.1"/>
    <property type="molecule type" value="Genomic_DNA"/>
</dbReference>
<dbReference type="PROSITE" id="PS51502">
    <property type="entry name" value="S_R_A_B_BARREL"/>
    <property type="match status" value="1"/>
</dbReference>
<sequence length="108" mass="11824">MAPVTHIVAIKFTQAQAEVAASLTTGFFALKDLVRNADGEPFILSIRGGPDCSIEGLQKGFTHLFVVDFASVEDRDWYVQKDPEHAKFATQLVEAVGLDNVIVLDFQS</sequence>
<dbReference type="Pfam" id="PF07876">
    <property type="entry name" value="Dabb"/>
    <property type="match status" value="1"/>
</dbReference>
<organism evidence="2 3">
    <name type="scientific">Sphaerosporella brunnea</name>
    <dbReference type="NCBI Taxonomy" id="1250544"/>
    <lineage>
        <taxon>Eukaryota</taxon>
        <taxon>Fungi</taxon>
        <taxon>Dikarya</taxon>
        <taxon>Ascomycota</taxon>
        <taxon>Pezizomycotina</taxon>
        <taxon>Pezizomycetes</taxon>
        <taxon>Pezizales</taxon>
        <taxon>Pyronemataceae</taxon>
        <taxon>Sphaerosporella</taxon>
    </lineage>
</organism>
<dbReference type="AlphaFoldDB" id="A0A5J5F253"/>
<keyword evidence="3" id="KW-1185">Reference proteome</keyword>
<name>A0A5J5F253_9PEZI</name>
<dbReference type="InterPro" id="IPR011008">
    <property type="entry name" value="Dimeric_a/b-barrel"/>
</dbReference>
<feature type="domain" description="Stress-response A/B barrel" evidence="1">
    <location>
        <begin position="4"/>
        <end position="106"/>
    </location>
</feature>
<dbReference type="SUPFAM" id="SSF54909">
    <property type="entry name" value="Dimeric alpha+beta barrel"/>
    <property type="match status" value="1"/>
</dbReference>
<dbReference type="Proteomes" id="UP000326924">
    <property type="component" value="Unassembled WGS sequence"/>
</dbReference>
<dbReference type="OrthoDB" id="1601230at2759"/>
<dbReference type="Gene3D" id="3.30.70.100">
    <property type="match status" value="1"/>
</dbReference>
<evidence type="ECO:0000313" key="3">
    <source>
        <dbReference type="Proteomes" id="UP000326924"/>
    </source>
</evidence>
<dbReference type="InParanoid" id="A0A5J5F253"/>
<gene>
    <name evidence="2" type="ORF">FN846DRAFT_941083</name>
</gene>
<dbReference type="InterPro" id="IPR013097">
    <property type="entry name" value="Dabb"/>
</dbReference>
<accession>A0A5J5F253</accession>
<evidence type="ECO:0000313" key="2">
    <source>
        <dbReference type="EMBL" id="KAA8909848.1"/>
    </source>
</evidence>
<proteinExistence type="predicted"/>
<comment type="caution">
    <text evidence="2">The sequence shown here is derived from an EMBL/GenBank/DDBJ whole genome shotgun (WGS) entry which is preliminary data.</text>
</comment>
<protein>
    <recommendedName>
        <fullName evidence="1">Stress-response A/B barrel domain-containing protein</fullName>
    </recommendedName>
</protein>
<reference evidence="2 3" key="1">
    <citation type="submission" date="2019-09" db="EMBL/GenBank/DDBJ databases">
        <title>Draft genome of the ectomycorrhizal ascomycete Sphaerosporella brunnea.</title>
        <authorList>
            <consortium name="DOE Joint Genome Institute"/>
            <person name="Benucci G.M."/>
            <person name="Marozzi G."/>
            <person name="Antonielli L."/>
            <person name="Sanchez S."/>
            <person name="Marco P."/>
            <person name="Wang X."/>
            <person name="Falini L.B."/>
            <person name="Barry K."/>
            <person name="Haridas S."/>
            <person name="Lipzen A."/>
            <person name="Labutti K."/>
            <person name="Grigoriev I.V."/>
            <person name="Murat C."/>
            <person name="Martin F."/>
            <person name="Albertini E."/>
            <person name="Donnini D."/>
            <person name="Bonito G."/>
        </authorList>
    </citation>
    <scope>NUCLEOTIDE SEQUENCE [LARGE SCALE GENOMIC DNA]</scope>
    <source>
        <strain evidence="2 3">Sb_GMNB300</strain>
    </source>
</reference>
<evidence type="ECO:0000259" key="1">
    <source>
        <dbReference type="PROSITE" id="PS51502"/>
    </source>
</evidence>
<dbReference type="SMART" id="SM00886">
    <property type="entry name" value="Dabb"/>
    <property type="match status" value="1"/>
</dbReference>